<dbReference type="SMART" id="SM00116">
    <property type="entry name" value="CBS"/>
    <property type="match status" value="1"/>
</dbReference>
<evidence type="ECO:0000313" key="3">
    <source>
        <dbReference type="EMBL" id="ADE15560.1"/>
    </source>
</evidence>
<dbReference type="PROSITE" id="PS51371">
    <property type="entry name" value="CBS"/>
    <property type="match status" value="1"/>
</dbReference>
<dbReference type="InterPro" id="IPR046342">
    <property type="entry name" value="CBS_dom_sf"/>
</dbReference>
<dbReference type="InterPro" id="IPR000644">
    <property type="entry name" value="CBS_dom"/>
</dbReference>
<organism evidence="3 4">
    <name type="scientific">Nitrosococcus halophilus (strain Nc4)</name>
    <dbReference type="NCBI Taxonomy" id="472759"/>
    <lineage>
        <taxon>Bacteria</taxon>
        <taxon>Pseudomonadati</taxon>
        <taxon>Pseudomonadota</taxon>
        <taxon>Gammaproteobacteria</taxon>
        <taxon>Chromatiales</taxon>
        <taxon>Chromatiaceae</taxon>
        <taxon>Nitrosococcus</taxon>
    </lineage>
</organism>
<feature type="domain" description="CBS" evidence="2">
    <location>
        <begin position="20"/>
        <end position="82"/>
    </location>
</feature>
<sequence>MEQIEQQNLDFVNIIEEGEIDRLNGLIRVSVSTNSSKRDALKKMEEQKLSNLPVVNEAGQFIGIVERTKLISSILVSLITQP</sequence>
<proteinExistence type="predicted"/>
<dbReference type="EMBL" id="CP001798">
    <property type="protein sequence ID" value="ADE15560.1"/>
    <property type="molecule type" value="Genomic_DNA"/>
</dbReference>
<dbReference type="SUPFAM" id="SSF54631">
    <property type="entry name" value="CBS-domain pair"/>
    <property type="match status" value="1"/>
</dbReference>
<keyword evidence="1" id="KW-0129">CBS domain</keyword>
<keyword evidence="4" id="KW-1185">Reference proteome</keyword>
<dbReference type="Pfam" id="PF00571">
    <property type="entry name" value="CBS"/>
    <property type="match status" value="1"/>
</dbReference>
<reference evidence="4" key="1">
    <citation type="submission" date="2010-04" db="EMBL/GenBank/DDBJ databases">
        <title>Complete genome sequence of Nitrosococcus halophilus Nc4, a salt-adapted, aerobic obligate ammonia-oxidizing sulfur purple bacterium.</title>
        <authorList>
            <consortium name="US DOE Joint Genome Institute"/>
            <person name="Campbell M.A."/>
            <person name="Malfatti S.A."/>
            <person name="Chain P.S.G."/>
            <person name="Heidelberg J.F."/>
            <person name="Ward B.B."/>
            <person name="Klotz M.G."/>
        </authorList>
    </citation>
    <scope>NUCLEOTIDE SEQUENCE [LARGE SCALE GENOMIC DNA]</scope>
    <source>
        <strain evidence="4">Nc4</strain>
    </source>
</reference>
<protein>
    <submittedName>
        <fullName evidence="3">CBS domain containing protein</fullName>
    </submittedName>
</protein>
<dbReference type="HOGENOM" id="CLU_2554817_0_0_6"/>
<dbReference type="KEGG" id="nhl:Nhal_2475"/>
<evidence type="ECO:0000259" key="2">
    <source>
        <dbReference type="PROSITE" id="PS51371"/>
    </source>
</evidence>
<accession>D5BVY1</accession>
<dbReference type="AlphaFoldDB" id="D5BVY1"/>
<dbReference type="STRING" id="472759.Nhal_2475"/>
<evidence type="ECO:0000256" key="1">
    <source>
        <dbReference type="PROSITE-ProRule" id="PRU00703"/>
    </source>
</evidence>
<dbReference type="Gene3D" id="3.10.580.10">
    <property type="entry name" value="CBS-domain"/>
    <property type="match status" value="1"/>
</dbReference>
<dbReference type="Proteomes" id="UP000001844">
    <property type="component" value="Chromosome"/>
</dbReference>
<dbReference type="OrthoDB" id="9790355at2"/>
<evidence type="ECO:0000313" key="4">
    <source>
        <dbReference type="Proteomes" id="UP000001844"/>
    </source>
</evidence>
<gene>
    <name evidence="3" type="ordered locus">Nhal_2475</name>
</gene>
<name>D5BVY1_NITHN</name>
<dbReference type="eggNOG" id="COG0517">
    <property type="taxonomic scope" value="Bacteria"/>
</dbReference>
<dbReference type="RefSeq" id="WP_013033420.1">
    <property type="nucleotide sequence ID" value="NC_013960.1"/>
</dbReference>